<reference evidence="6 7" key="1">
    <citation type="submission" date="2020-02" db="EMBL/GenBank/DDBJ databases">
        <title>Whole-genome analyses of novel actinobacteria.</title>
        <authorList>
            <person name="Sahin N."/>
        </authorList>
    </citation>
    <scope>NUCLEOTIDE SEQUENCE [LARGE SCALE GENOMIC DNA]</scope>
    <source>
        <strain evidence="6 7">A7024</strain>
    </source>
</reference>
<sequence>MTQRLSADDRRRQLIGIGLQKLVERPIHELSLDEVATEAGISRGLLFHYFPTKKDFYVAVLEAAARRLLKQTAPDPEAAPAAQLHQSLDAFVAFLERRREPYLALMRGTAGGADYVIQVHEDTRAAFTGRVHDALGPESETPRVRLLVRGWFSLVEDTALEWARDRPLPREELIELLMGSLTALLSTADPDLAGRLEAEEA</sequence>
<dbReference type="Proteomes" id="UP000481583">
    <property type="component" value="Unassembled WGS sequence"/>
</dbReference>
<dbReference type="GO" id="GO:0003700">
    <property type="term" value="F:DNA-binding transcription factor activity"/>
    <property type="evidence" value="ECO:0007669"/>
    <property type="project" value="TreeGrafter"/>
</dbReference>
<dbReference type="InterPro" id="IPR050109">
    <property type="entry name" value="HTH-type_TetR-like_transc_reg"/>
</dbReference>
<dbReference type="PANTHER" id="PTHR30055">
    <property type="entry name" value="HTH-TYPE TRANSCRIPTIONAL REGULATOR RUTR"/>
    <property type="match status" value="1"/>
</dbReference>
<comment type="caution">
    <text evidence="6">The sequence shown here is derived from an EMBL/GenBank/DDBJ whole genome shotgun (WGS) entry which is preliminary data.</text>
</comment>
<keyword evidence="3" id="KW-0804">Transcription</keyword>
<evidence type="ECO:0000259" key="5">
    <source>
        <dbReference type="PROSITE" id="PS50977"/>
    </source>
</evidence>
<proteinExistence type="predicted"/>
<dbReference type="Pfam" id="PF21943">
    <property type="entry name" value="TetR_C_46"/>
    <property type="match status" value="1"/>
</dbReference>
<accession>A0A6G4TT38</accession>
<dbReference type="AlphaFoldDB" id="A0A6G4TT38"/>
<dbReference type="InterPro" id="IPR001647">
    <property type="entry name" value="HTH_TetR"/>
</dbReference>
<keyword evidence="1" id="KW-0805">Transcription regulation</keyword>
<feature type="DNA-binding region" description="H-T-H motif" evidence="4">
    <location>
        <begin position="31"/>
        <end position="50"/>
    </location>
</feature>
<dbReference type="InterPro" id="IPR009057">
    <property type="entry name" value="Homeodomain-like_sf"/>
</dbReference>
<gene>
    <name evidence="6" type="ORF">G5C51_03355</name>
</gene>
<evidence type="ECO:0000313" key="6">
    <source>
        <dbReference type="EMBL" id="NGN62942.1"/>
    </source>
</evidence>
<dbReference type="PROSITE" id="PS50977">
    <property type="entry name" value="HTH_TETR_2"/>
    <property type="match status" value="1"/>
</dbReference>
<dbReference type="Gene3D" id="1.10.357.10">
    <property type="entry name" value="Tetracycline Repressor, domain 2"/>
    <property type="match status" value="1"/>
</dbReference>
<name>A0A6G4TT38_9ACTN</name>
<feature type="domain" description="HTH tetR-type" evidence="5">
    <location>
        <begin position="8"/>
        <end position="68"/>
    </location>
</feature>
<keyword evidence="2 4" id="KW-0238">DNA-binding</keyword>
<dbReference type="GO" id="GO:0000976">
    <property type="term" value="F:transcription cis-regulatory region binding"/>
    <property type="evidence" value="ECO:0007669"/>
    <property type="project" value="TreeGrafter"/>
</dbReference>
<evidence type="ECO:0000256" key="1">
    <source>
        <dbReference type="ARBA" id="ARBA00023015"/>
    </source>
</evidence>
<dbReference type="EMBL" id="JAAKZV010000007">
    <property type="protein sequence ID" value="NGN62942.1"/>
    <property type="molecule type" value="Genomic_DNA"/>
</dbReference>
<dbReference type="Pfam" id="PF00440">
    <property type="entry name" value="TetR_N"/>
    <property type="match status" value="1"/>
</dbReference>
<evidence type="ECO:0000256" key="4">
    <source>
        <dbReference type="PROSITE-ProRule" id="PRU00335"/>
    </source>
</evidence>
<protein>
    <submittedName>
        <fullName evidence="6">TetR/AcrR family transcriptional regulator</fullName>
    </submittedName>
</protein>
<keyword evidence="7" id="KW-1185">Reference proteome</keyword>
<evidence type="ECO:0000256" key="3">
    <source>
        <dbReference type="ARBA" id="ARBA00023163"/>
    </source>
</evidence>
<dbReference type="InterPro" id="IPR054129">
    <property type="entry name" value="DesT_TetR_C"/>
</dbReference>
<dbReference type="RefSeq" id="WP_165231298.1">
    <property type="nucleotide sequence ID" value="NZ_JAAKZV010000007.1"/>
</dbReference>
<evidence type="ECO:0000256" key="2">
    <source>
        <dbReference type="ARBA" id="ARBA00023125"/>
    </source>
</evidence>
<dbReference type="SUPFAM" id="SSF46689">
    <property type="entry name" value="Homeodomain-like"/>
    <property type="match status" value="1"/>
</dbReference>
<organism evidence="6 7">
    <name type="scientific">Streptomyces coryli</name>
    <dbReference type="NCBI Taxonomy" id="1128680"/>
    <lineage>
        <taxon>Bacteria</taxon>
        <taxon>Bacillati</taxon>
        <taxon>Actinomycetota</taxon>
        <taxon>Actinomycetes</taxon>
        <taxon>Kitasatosporales</taxon>
        <taxon>Streptomycetaceae</taxon>
        <taxon>Streptomyces</taxon>
    </lineage>
</organism>
<evidence type="ECO:0000313" key="7">
    <source>
        <dbReference type="Proteomes" id="UP000481583"/>
    </source>
</evidence>
<dbReference type="PANTHER" id="PTHR30055:SF174">
    <property type="entry name" value="TRANSCRIPTIONAL REGULATORY PROTEIN (PROBABLY TETR-FAMILY)-RELATED"/>
    <property type="match status" value="1"/>
</dbReference>